<dbReference type="RefSeq" id="WP_181611729.1">
    <property type="nucleotide sequence ID" value="NZ_BAABAM010000003.1"/>
</dbReference>
<evidence type="ECO:0000256" key="1">
    <source>
        <dbReference type="SAM" id="Coils"/>
    </source>
</evidence>
<sequence length="120" mass="12686">MPSPRAMAAIAAVAAALAAVAALTDLLSYGEAAIFLGVAYLVMIARRVDGKAHRIELRVKRHEAALQKVEQQVAALAAKLDDGSAQRQEDLAAILASLGEDRVNAMAQAEELRNLLKAAR</sequence>
<accession>A0A7W0CKV7</accession>
<gene>
    <name evidence="3" type="ORF">HNR30_004382</name>
</gene>
<keyword evidence="2" id="KW-1133">Transmembrane helix</keyword>
<keyword evidence="2" id="KW-0472">Membrane</keyword>
<keyword evidence="1" id="KW-0175">Coiled coil</keyword>
<organism evidence="3 4">
    <name type="scientific">Nonomuraea soli</name>
    <dbReference type="NCBI Taxonomy" id="1032476"/>
    <lineage>
        <taxon>Bacteria</taxon>
        <taxon>Bacillati</taxon>
        <taxon>Actinomycetota</taxon>
        <taxon>Actinomycetes</taxon>
        <taxon>Streptosporangiales</taxon>
        <taxon>Streptosporangiaceae</taxon>
        <taxon>Nonomuraea</taxon>
    </lineage>
</organism>
<evidence type="ECO:0000313" key="3">
    <source>
        <dbReference type="EMBL" id="MBA2893028.1"/>
    </source>
</evidence>
<dbReference type="Proteomes" id="UP000530928">
    <property type="component" value="Unassembled WGS sequence"/>
</dbReference>
<keyword evidence="4" id="KW-1185">Reference proteome</keyword>
<feature type="coiled-coil region" evidence="1">
    <location>
        <begin position="52"/>
        <end position="115"/>
    </location>
</feature>
<dbReference type="AlphaFoldDB" id="A0A7W0CKV7"/>
<feature type="transmembrane region" description="Helical" evidence="2">
    <location>
        <begin position="32"/>
        <end position="48"/>
    </location>
</feature>
<evidence type="ECO:0000256" key="2">
    <source>
        <dbReference type="SAM" id="Phobius"/>
    </source>
</evidence>
<proteinExistence type="predicted"/>
<comment type="caution">
    <text evidence="3">The sequence shown here is derived from an EMBL/GenBank/DDBJ whole genome shotgun (WGS) entry which is preliminary data.</text>
</comment>
<reference evidence="3 4" key="1">
    <citation type="submission" date="2020-07" db="EMBL/GenBank/DDBJ databases">
        <title>Genomic Encyclopedia of Type Strains, Phase IV (KMG-IV): sequencing the most valuable type-strain genomes for metagenomic binning, comparative biology and taxonomic classification.</title>
        <authorList>
            <person name="Goeker M."/>
        </authorList>
    </citation>
    <scope>NUCLEOTIDE SEQUENCE [LARGE SCALE GENOMIC DNA]</scope>
    <source>
        <strain evidence="3 4">DSM 45533</strain>
    </source>
</reference>
<name>A0A7W0CKV7_9ACTN</name>
<protein>
    <submittedName>
        <fullName evidence="3">Skp family chaperone for outer membrane proteins</fullName>
    </submittedName>
</protein>
<evidence type="ECO:0000313" key="4">
    <source>
        <dbReference type="Proteomes" id="UP000530928"/>
    </source>
</evidence>
<dbReference type="EMBL" id="JACDUR010000004">
    <property type="protein sequence ID" value="MBA2893028.1"/>
    <property type="molecule type" value="Genomic_DNA"/>
</dbReference>
<keyword evidence="2" id="KW-0812">Transmembrane</keyword>